<dbReference type="GO" id="GO:0000077">
    <property type="term" value="P:DNA damage checkpoint signaling"/>
    <property type="evidence" value="ECO:0007669"/>
    <property type="project" value="InterPro"/>
</dbReference>
<proteinExistence type="inferred from homology"/>
<evidence type="ECO:0000313" key="5">
    <source>
        <dbReference type="Proteomes" id="UP001341281"/>
    </source>
</evidence>
<sequence>MSARCERPDGGAPPPTPAPLPAASDLDYQIDRVKGMVIGRCASSVGWKRHPDALMELLQHGIVLTVEESGCFQAKVFLKRTIVPDRLFVEYDGAGMGGSCFRLSLGLLVDCLNIFSALGQVATVEVWYPSPNMRLLLKYVLADLQFLCQHNIIVQRSGNTLEPGADLLAGYNVMVIDLLGPSLEDLFNYCSRKFSLKIVLMLADQMINRVEYMHQKGFLHRETKA</sequence>
<dbReference type="Gene3D" id="1.10.510.10">
    <property type="entry name" value="Transferase(Phosphotransferase) domain 1"/>
    <property type="match status" value="1"/>
</dbReference>
<dbReference type="InterPro" id="IPR003021">
    <property type="entry name" value="Rad1_Rec1_Rad17"/>
</dbReference>
<evidence type="ECO:0000256" key="2">
    <source>
        <dbReference type="SAM" id="MobiDB-lite"/>
    </source>
</evidence>
<dbReference type="InterPro" id="IPR011009">
    <property type="entry name" value="Kinase-like_dom_sf"/>
</dbReference>
<dbReference type="PANTHER" id="PTHR11909">
    <property type="entry name" value="CASEIN KINASE-RELATED"/>
    <property type="match status" value="1"/>
</dbReference>
<dbReference type="Pfam" id="PF02144">
    <property type="entry name" value="Rad1"/>
    <property type="match status" value="1"/>
</dbReference>
<accession>A0AAQ3X5S9</accession>
<feature type="region of interest" description="Disordered" evidence="2">
    <location>
        <begin position="1"/>
        <end position="21"/>
    </location>
</feature>
<dbReference type="EMBL" id="CP144751">
    <property type="protein sequence ID" value="WVZ85872.1"/>
    <property type="molecule type" value="Genomic_DNA"/>
</dbReference>
<dbReference type="EMBL" id="CP144751">
    <property type="protein sequence ID" value="WVZ85871.1"/>
    <property type="molecule type" value="Genomic_DNA"/>
</dbReference>
<evidence type="ECO:0000256" key="1">
    <source>
        <dbReference type="ARBA" id="ARBA00005926"/>
    </source>
</evidence>
<dbReference type="SUPFAM" id="SSF56112">
    <property type="entry name" value="Protein kinase-like (PK-like)"/>
    <property type="match status" value="1"/>
</dbReference>
<evidence type="ECO:0000259" key="3">
    <source>
        <dbReference type="PROSITE" id="PS50011"/>
    </source>
</evidence>
<dbReference type="PROSITE" id="PS50011">
    <property type="entry name" value="PROTEIN_KINASE_DOM"/>
    <property type="match status" value="1"/>
</dbReference>
<dbReference type="AlphaFoldDB" id="A0AAQ3X5S9"/>
<gene>
    <name evidence="4" type="ORF">U9M48_032731</name>
</gene>
<dbReference type="Proteomes" id="UP001341281">
    <property type="component" value="Chromosome 07"/>
</dbReference>
<feature type="compositionally biased region" description="Pro residues" evidence="2">
    <location>
        <begin position="11"/>
        <end position="20"/>
    </location>
</feature>
<name>A0AAQ3X5S9_PASNO</name>
<dbReference type="Gene3D" id="3.70.10.10">
    <property type="match status" value="1"/>
</dbReference>
<dbReference type="InterPro" id="IPR050235">
    <property type="entry name" value="CK1_Ser-Thr_kinase"/>
</dbReference>
<keyword evidence="5" id="KW-1185">Reference proteome</keyword>
<dbReference type="GO" id="GO:0004672">
    <property type="term" value="F:protein kinase activity"/>
    <property type="evidence" value="ECO:0007669"/>
    <property type="project" value="InterPro"/>
</dbReference>
<evidence type="ECO:0000313" key="4">
    <source>
        <dbReference type="EMBL" id="WVZ85871.1"/>
    </source>
</evidence>
<protein>
    <recommendedName>
        <fullName evidence="3">Protein kinase domain-containing protein</fullName>
    </recommendedName>
</protein>
<dbReference type="InterPro" id="IPR000719">
    <property type="entry name" value="Prot_kinase_dom"/>
</dbReference>
<organism evidence="4 5">
    <name type="scientific">Paspalum notatum var. saurae</name>
    <dbReference type="NCBI Taxonomy" id="547442"/>
    <lineage>
        <taxon>Eukaryota</taxon>
        <taxon>Viridiplantae</taxon>
        <taxon>Streptophyta</taxon>
        <taxon>Embryophyta</taxon>
        <taxon>Tracheophyta</taxon>
        <taxon>Spermatophyta</taxon>
        <taxon>Magnoliopsida</taxon>
        <taxon>Liliopsida</taxon>
        <taxon>Poales</taxon>
        <taxon>Poaceae</taxon>
        <taxon>PACMAD clade</taxon>
        <taxon>Panicoideae</taxon>
        <taxon>Andropogonodae</taxon>
        <taxon>Paspaleae</taxon>
        <taxon>Paspalinae</taxon>
        <taxon>Paspalum</taxon>
    </lineage>
</organism>
<feature type="domain" description="Protein kinase" evidence="3">
    <location>
        <begin position="86"/>
        <end position="225"/>
    </location>
</feature>
<dbReference type="GO" id="GO:0005524">
    <property type="term" value="F:ATP binding"/>
    <property type="evidence" value="ECO:0007669"/>
    <property type="project" value="InterPro"/>
</dbReference>
<comment type="similarity">
    <text evidence="1">Belongs to the protein kinase superfamily. CK1 Ser/Thr protein kinase family. Casein kinase I subfamily.</text>
</comment>
<reference evidence="4 5" key="1">
    <citation type="submission" date="2024-02" db="EMBL/GenBank/DDBJ databases">
        <title>High-quality chromosome-scale genome assembly of Pensacola bahiagrass (Paspalum notatum Flugge var. saurae).</title>
        <authorList>
            <person name="Vega J.M."/>
            <person name="Podio M."/>
            <person name="Orjuela J."/>
            <person name="Siena L.A."/>
            <person name="Pessino S.C."/>
            <person name="Combes M.C."/>
            <person name="Mariac C."/>
            <person name="Albertini E."/>
            <person name="Pupilli F."/>
            <person name="Ortiz J.P.A."/>
            <person name="Leblanc O."/>
        </authorList>
    </citation>
    <scope>NUCLEOTIDE SEQUENCE [LARGE SCALE GENOMIC DNA]</scope>
    <source>
        <strain evidence="4">R1</strain>
        <tissue evidence="4">Leaf</tissue>
    </source>
</reference>